<dbReference type="GO" id="GO:0051536">
    <property type="term" value="F:iron-sulfur cluster binding"/>
    <property type="evidence" value="ECO:0007669"/>
    <property type="project" value="UniProtKB-KW"/>
</dbReference>
<dbReference type="InterPro" id="IPR015324">
    <property type="entry name" value="Ribosomal_Rsm22-like"/>
</dbReference>
<dbReference type="Pfam" id="PF09243">
    <property type="entry name" value="Rsm22"/>
    <property type="match status" value="2"/>
</dbReference>
<keyword evidence="6" id="KW-0496">Mitochondrion</keyword>
<keyword evidence="3" id="KW-0809">Transit peptide</keyword>
<organism evidence="9 10">
    <name type="scientific">Leucocoprinus birnbaumii</name>
    <dbReference type="NCBI Taxonomy" id="56174"/>
    <lineage>
        <taxon>Eukaryota</taxon>
        <taxon>Fungi</taxon>
        <taxon>Dikarya</taxon>
        <taxon>Basidiomycota</taxon>
        <taxon>Agaricomycotina</taxon>
        <taxon>Agaricomycetes</taxon>
        <taxon>Agaricomycetidae</taxon>
        <taxon>Agaricales</taxon>
        <taxon>Agaricineae</taxon>
        <taxon>Agaricaceae</taxon>
        <taxon>Leucocoprinus</taxon>
    </lineage>
</organism>
<evidence type="ECO:0000313" key="9">
    <source>
        <dbReference type="EMBL" id="KAJ3571566.1"/>
    </source>
</evidence>
<feature type="region of interest" description="Disordered" evidence="8">
    <location>
        <begin position="83"/>
        <end position="106"/>
    </location>
</feature>
<feature type="region of interest" description="Disordered" evidence="8">
    <location>
        <begin position="532"/>
        <end position="599"/>
    </location>
</feature>
<dbReference type="GO" id="GO:0005763">
    <property type="term" value="C:mitochondrial small ribosomal subunit"/>
    <property type="evidence" value="ECO:0007669"/>
    <property type="project" value="TreeGrafter"/>
</dbReference>
<gene>
    <name evidence="9" type="ORF">NP233_g3678</name>
</gene>
<feature type="compositionally biased region" description="Acidic residues" evidence="8">
    <location>
        <begin position="84"/>
        <end position="94"/>
    </location>
</feature>
<evidence type="ECO:0000256" key="4">
    <source>
        <dbReference type="ARBA" id="ARBA00023004"/>
    </source>
</evidence>
<dbReference type="EMBL" id="JANIEX010000179">
    <property type="protein sequence ID" value="KAJ3571566.1"/>
    <property type="molecule type" value="Genomic_DNA"/>
</dbReference>
<reference evidence="9" key="1">
    <citation type="submission" date="2022-07" db="EMBL/GenBank/DDBJ databases">
        <title>Genome Sequence of Leucocoprinus birnbaumii.</title>
        <authorList>
            <person name="Buettner E."/>
        </authorList>
    </citation>
    <scope>NUCLEOTIDE SEQUENCE</scope>
    <source>
        <strain evidence="9">VT141</strain>
    </source>
</reference>
<evidence type="ECO:0000256" key="2">
    <source>
        <dbReference type="ARBA" id="ARBA00022723"/>
    </source>
</evidence>
<keyword evidence="4" id="KW-0408">Iron</keyword>
<comment type="function">
    <text evidence="7">Mitochondrial ribosome (mitoribosome) assembly factor. Binds at the interface of the head and body domains of the mitochondrial small ribosomal subunit (mt-SSU), occluding the mRNA channel and preventing compaction of the head domain towards the body. Probable inactive methyltransferase: retains the characteristic folding and ability to bind S-adenosyl-L-methionine, but it probably lost its methyltransferase activity.</text>
</comment>
<sequence length="599" mass="66644">MHKAAQVGKQILPLYARCNGRLPATVAAFSSSTRLASPQPNPRINLDPSLQTLLQDVDMALHNHARKDKKHIHHLEVISSTESGTEEIDFETDDNETHDSAPRKSPAALFGSQRIGAVTLPLELQQTIQHLISNANKAQLHSDAERLFKKDAVDGDEWDPKYDGKYRTRLQGVKHAKRDGTAFASIALPAHYSAIYAVLDHVKRRLGPAWQPERVLDWGAGVGSGLWASLYSFQGPEAADKLVTDLRIADSMLKSYVCIEKRNGLTEIGRKLMRDTQPDSVSVSWQKGWRSEDDITPSYGRGLVGLSAFMLSTLPDSLARKNLIQEIWNSGANTIVLIDHNSEEGFEAIAGARELLLSLGHKDLTSGEASPESGCHVIAPCPHDGACPLYYPGAIRLRGPRPRPTVTGLGRIGAVGQRALEREASKIPIKELQVHDETVTEGSRAQELENDPTITSVQPEANFTEDEINEAIRLEAYQWPRLVFPPLKKSGHIIIDGCTAEAKIMRMTIPKSQGKQPYYDARKSTWGDIFPHSSKNKMQERQHVLKPTSHNVPGSDIGKRRSSRTKEAPTYEEIARIVQEGRRRSQRDDRKPRESIWED</sequence>
<evidence type="ECO:0000256" key="5">
    <source>
        <dbReference type="ARBA" id="ARBA00023014"/>
    </source>
</evidence>
<dbReference type="GO" id="GO:0003735">
    <property type="term" value="F:structural constituent of ribosome"/>
    <property type="evidence" value="ECO:0007669"/>
    <property type="project" value="TreeGrafter"/>
</dbReference>
<dbReference type="InterPro" id="IPR052571">
    <property type="entry name" value="Mt_RNA_Methyltransferase"/>
</dbReference>
<feature type="compositionally biased region" description="Basic and acidic residues" evidence="8">
    <location>
        <begin position="564"/>
        <end position="599"/>
    </location>
</feature>
<name>A0AAD5VYR1_9AGAR</name>
<keyword evidence="5" id="KW-0411">Iron-sulfur</keyword>
<dbReference type="GO" id="GO:0006412">
    <property type="term" value="P:translation"/>
    <property type="evidence" value="ECO:0007669"/>
    <property type="project" value="InterPro"/>
</dbReference>
<protein>
    <recommendedName>
        <fullName evidence="11">Rsm22-domain-containing protein</fullName>
    </recommendedName>
</protein>
<evidence type="ECO:0000256" key="7">
    <source>
        <dbReference type="ARBA" id="ARBA00045681"/>
    </source>
</evidence>
<comment type="subcellular location">
    <subcellularLocation>
        <location evidence="1">Mitochondrion</location>
    </subcellularLocation>
</comment>
<keyword evidence="10" id="KW-1185">Reference proteome</keyword>
<comment type="caution">
    <text evidence="9">The sequence shown here is derived from an EMBL/GenBank/DDBJ whole genome shotgun (WGS) entry which is preliminary data.</text>
</comment>
<evidence type="ECO:0000256" key="1">
    <source>
        <dbReference type="ARBA" id="ARBA00004173"/>
    </source>
</evidence>
<keyword evidence="2" id="KW-0479">Metal-binding</keyword>
<accession>A0AAD5VYR1</accession>
<dbReference type="GO" id="GO:0046872">
    <property type="term" value="F:metal ion binding"/>
    <property type="evidence" value="ECO:0007669"/>
    <property type="project" value="UniProtKB-KW"/>
</dbReference>
<evidence type="ECO:0000256" key="3">
    <source>
        <dbReference type="ARBA" id="ARBA00022946"/>
    </source>
</evidence>
<dbReference type="Proteomes" id="UP001213000">
    <property type="component" value="Unassembled WGS sequence"/>
</dbReference>
<evidence type="ECO:0008006" key="11">
    <source>
        <dbReference type="Google" id="ProtNLM"/>
    </source>
</evidence>
<dbReference type="GO" id="GO:0008168">
    <property type="term" value="F:methyltransferase activity"/>
    <property type="evidence" value="ECO:0007669"/>
    <property type="project" value="InterPro"/>
</dbReference>
<evidence type="ECO:0000256" key="8">
    <source>
        <dbReference type="SAM" id="MobiDB-lite"/>
    </source>
</evidence>
<dbReference type="PANTHER" id="PTHR13184:SF5">
    <property type="entry name" value="METHYLTRANSFERASE-LIKE PROTEIN 17, MITOCHONDRIAL"/>
    <property type="match status" value="1"/>
</dbReference>
<dbReference type="AlphaFoldDB" id="A0AAD5VYR1"/>
<evidence type="ECO:0000256" key="6">
    <source>
        <dbReference type="ARBA" id="ARBA00023128"/>
    </source>
</evidence>
<proteinExistence type="predicted"/>
<dbReference type="PANTHER" id="PTHR13184">
    <property type="entry name" value="37S RIBOSOMAL PROTEIN S22"/>
    <property type="match status" value="1"/>
</dbReference>
<evidence type="ECO:0000313" key="10">
    <source>
        <dbReference type="Proteomes" id="UP001213000"/>
    </source>
</evidence>